<name>A0A9D4XMY5_PEA</name>
<reference evidence="5 6" key="1">
    <citation type="journal article" date="2022" name="Nat. Genet.">
        <title>Improved pea reference genome and pan-genome highlight genomic features and evolutionary characteristics.</title>
        <authorList>
            <person name="Yang T."/>
            <person name="Liu R."/>
            <person name="Luo Y."/>
            <person name="Hu S."/>
            <person name="Wang D."/>
            <person name="Wang C."/>
            <person name="Pandey M.K."/>
            <person name="Ge S."/>
            <person name="Xu Q."/>
            <person name="Li N."/>
            <person name="Li G."/>
            <person name="Huang Y."/>
            <person name="Saxena R.K."/>
            <person name="Ji Y."/>
            <person name="Li M."/>
            <person name="Yan X."/>
            <person name="He Y."/>
            <person name="Liu Y."/>
            <person name="Wang X."/>
            <person name="Xiang C."/>
            <person name="Varshney R.K."/>
            <person name="Ding H."/>
            <person name="Gao S."/>
            <person name="Zong X."/>
        </authorList>
    </citation>
    <scope>NUCLEOTIDE SEQUENCE [LARGE SCALE GENOMIC DNA]</scope>
    <source>
        <strain evidence="5 6">cv. Zhongwan 6</strain>
    </source>
</reference>
<dbReference type="PROSITE" id="PS51156">
    <property type="entry name" value="ELM2"/>
    <property type="match status" value="1"/>
</dbReference>
<dbReference type="SUPFAM" id="SSF46774">
    <property type="entry name" value="ARID-like"/>
    <property type="match status" value="1"/>
</dbReference>
<dbReference type="PANTHER" id="PTHR46410:SF1">
    <property type="entry name" value="AT-RICH INTERACTIVE DOMAIN-CONTAINING PROTEIN 1"/>
    <property type="match status" value="1"/>
</dbReference>
<dbReference type="InterPro" id="IPR036431">
    <property type="entry name" value="ARID_dom_sf"/>
</dbReference>
<evidence type="ECO:0000256" key="1">
    <source>
        <dbReference type="ARBA" id="ARBA00023242"/>
    </source>
</evidence>
<dbReference type="InterPro" id="IPR001005">
    <property type="entry name" value="SANT/Myb"/>
</dbReference>
<evidence type="ECO:0000256" key="2">
    <source>
        <dbReference type="SAM" id="MobiDB-lite"/>
    </source>
</evidence>
<dbReference type="EMBL" id="JAMSHJ010000004">
    <property type="protein sequence ID" value="KAI5421810.1"/>
    <property type="molecule type" value="Genomic_DNA"/>
</dbReference>
<dbReference type="GO" id="GO:0003677">
    <property type="term" value="F:DNA binding"/>
    <property type="evidence" value="ECO:0007669"/>
    <property type="project" value="InterPro"/>
</dbReference>
<dbReference type="PROSITE" id="PS51011">
    <property type="entry name" value="ARID"/>
    <property type="match status" value="1"/>
</dbReference>
<comment type="caution">
    <text evidence="5">The sequence shown here is derived from an EMBL/GenBank/DDBJ whole genome shotgun (WGS) entry which is preliminary data.</text>
</comment>
<dbReference type="Pfam" id="PF01388">
    <property type="entry name" value="ARID"/>
    <property type="match status" value="1"/>
</dbReference>
<dbReference type="Gramene" id="Psat4g212800.2">
    <property type="protein sequence ID" value="Psat4g212800.2.cds"/>
    <property type="gene ID" value="Psat4g212800"/>
</dbReference>
<dbReference type="AlphaFoldDB" id="A0A9D4XMY5"/>
<dbReference type="Proteomes" id="UP001058974">
    <property type="component" value="Chromosome 4"/>
</dbReference>
<evidence type="ECO:0000259" key="4">
    <source>
        <dbReference type="PROSITE" id="PS51156"/>
    </source>
</evidence>
<dbReference type="SMART" id="SM01189">
    <property type="entry name" value="ELM2"/>
    <property type="match status" value="1"/>
</dbReference>
<dbReference type="InterPro" id="IPR000949">
    <property type="entry name" value="ELM2_dom"/>
</dbReference>
<protein>
    <submittedName>
        <fullName evidence="5">Uncharacterized protein</fullName>
    </submittedName>
</protein>
<keyword evidence="1" id="KW-0539">Nucleus</keyword>
<dbReference type="OrthoDB" id="1938591at2759"/>
<feature type="domain" description="ARID" evidence="3">
    <location>
        <begin position="1"/>
        <end position="65"/>
    </location>
</feature>
<feature type="region of interest" description="Disordered" evidence="2">
    <location>
        <begin position="281"/>
        <end position="308"/>
    </location>
</feature>
<feature type="compositionally biased region" description="Low complexity" evidence="2">
    <location>
        <begin position="288"/>
        <end position="297"/>
    </location>
</feature>
<evidence type="ECO:0000313" key="5">
    <source>
        <dbReference type="EMBL" id="KAI5421810.1"/>
    </source>
</evidence>
<sequence>MLDDGQKVDLYKLFTAVKGKGGYEVVCERELWDLVGEECGLGVNVGSSVRRLYTEYKSVLEGCLEKLVSGKVSYERVLMESLAEVKALLSDQTENMVAGEEVKGGVESEITDGGMVNETDVGKLSEGNDDGGKVSVETAVDASNVVKSGESGLLNGEGRDGEGRDDIIIIDSDSSDGNGKSYGVKRKREPLSEMMSWITRVANNPCDPETGYMPGKSKWNSNDNQEAWKQVLLFREAAFHKKQASIEKLNWQNQKMHPCLYDDAAATAYNLRERLKHDKKLLVEKPKSASQSSSNSSSDERVAKHLRDSASTPSSYEIWADACIRVGESYQARLPEWTGVASESDPKWFGTQVWPSLEAVDSRFLIERDPIGKGRQESCGCAVSGSIDCVRFHISERKAKVKLELGAAYYQWQFDKVGEDVRHLWSDEDEKKFTEVIQSNPPSSARHFWDHIFRAFPNKSSASLVSYYFNVYLLQRRAYHSRYTDDDIDSDDEESACKLKSVFGHQKSRKSVFLTPKKRHRKRR</sequence>
<organism evidence="5 6">
    <name type="scientific">Pisum sativum</name>
    <name type="common">Garden pea</name>
    <name type="synonym">Lathyrus oleraceus</name>
    <dbReference type="NCBI Taxonomy" id="3888"/>
    <lineage>
        <taxon>Eukaryota</taxon>
        <taxon>Viridiplantae</taxon>
        <taxon>Streptophyta</taxon>
        <taxon>Embryophyta</taxon>
        <taxon>Tracheophyta</taxon>
        <taxon>Spermatophyta</taxon>
        <taxon>Magnoliopsida</taxon>
        <taxon>eudicotyledons</taxon>
        <taxon>Gunneridae</taxon>
        <taxon>Pentapetalae</taxon>
        <taxon>rosids</taxon>
        <taxon>fabids</taxon>
        <taxon>Fabales</taxon>
        <taxon>Fabaceae</taxon>
        <taxon>Papilionoideae</taxon>
        <taxon>50 kb inversion clade</taxon>
        <taxon>NPAAA clade</taxon>
        <taxon>Hologalegina</taxon>
        <taxon>IRL clade</taxon>
        <taxon>Fabeae</taxon>
        <taxon>Lathyrus</taxon>
    </lineage>
</organism>
<evidence type="ECO:0000313" key="6">
    <source>
        <dbReference type="Proteomes" id="UP001058974"/>
    </source>
</evidence>
<evidence type="ECO:0000259" key="3">
    <source>
        <dbReference type="PROSITE" id="PS51011"/>
    </source>
</evidence>
<dbReference type="Gene3D" id="1.10.150.60">
    <property type="entry name" value="ARID DNA-binding domain"/>
    <property type="match status" value="1"/>
</dbReference>
<accession>A0A9D4XMY5</accession>
<dbReference type="PANTHER" id="PTHR46410">
    <property type="entry name" value="AT-RICH INTERACTIVE DOMAIN-CONTAINING PROTEIN 2"/>
    <property type="match status" value="1"/>
</dbReference>
<dbReference type="CDD" id="cd16100">
    <property type="entry name" value="ARID"/>
    <property type="match status" value="1"/>
</dbReference>
<dbReference type="Gramene" id="Psat04G0530100-T1">
    <property type="protein sequence ID" value="KAI5421810.1"/>
    <property type="gene ID" value="KIW84_045301"/>
</dbReference>
<gene>
    <name evidence="5" type="ORF">KIW84_045301</name>
</gene>
<dbReference type="InterPro" id="IPR001606">
    <property type="entry name" value="ARID_dom"/>
</dbReference>
<keyword evidence="6" id="KW-1185">Reference proteome</keyword>
<proteinExistence type="predicted"/>
<dbReference type="CDD" id="cd00167">
    <property type="entry name" value="SANT"/>
    <property type="match status" value="1"/>
</dbReference>
<feature type="domain" description="ELM2" evidence="4">
    <location>
        <begin position="322"/>
        <end position="444"/>
    </location>
</feature>
<feature type="compositionally biased region" description="Basic and acidic residues" evidence="2">
    <location>
        <begin position="298"/>
        <end position="308"/>
    </location>
</feature>
<dbReference type="Gramene" id="PSAT_LOCUS15687_t1">
    <property type="protein sequence ID" value="CAL5196055.1"/>
    <property type="gene ID" value="PSAT_LOCUS15687"/>
</dbReference>